<feature type="signal peptide" evidence="1">
    <location>
        <begin position="1"/>
        <end position="22"/>
    </location>
</feature>
<name>A0ABV0CYM4_9SPHN</name>
<proteinExistence type="predicted"/>
<feature type="domain" description="DUF6265" evidence="2">
    <location>
        <begin position="32"/>
        <end position="143"/>
    </location>
</feature>
<dbReference type="InterPro" id="IPR046232">
    <property type="entry name" value="DUF6265"/>
</dbReference>
<comment type="caution">
    <text evidence="3">The sequence shown here is derived from an EMBL/GenBank/DDBJ whole genome shotgun (WGS) entry which is preliminary data.</text>
</comment>
<keyword evidence="4" id="KW-1185">Reference proteome</keyword>
<sequence length="162" mass="17001">MNSLKLFVAATALGVVGSPAIAGPPAELADLSWLEGQWVGDGIAGAEAGETWIAAGTAQLGGHFYQLAPNGDVMFYELMTIVPDGEGSLALVLKHFNADLSGWESKSATDAERFPLVALGDRKVTFGGLIYELGNDGVLHISVPIEDDAGEAQTLTFELLRQ</sequence>
<gene>
    <name evidence="3" type="ORF">ABDJ38_12320</name>
</gene>
<evidence type="ECO:0000313" key="3">
    <source>
        <dbReference type="EMBL" id="MEN7537958.1"/>
    </source>
</evidence>
<evidence type="ECO:0000313" key="4">
    <source>
        <dbReference type="Proteomes" id="UP001484535"/>
    </source>
</evidence>
<dbReference type="EMBL" id="JBDLBR010000004">
    <property type="protein sequence ID" value="MEN7537958.1"/>
    <property type="molecule type" value="Genomic_DNA"/>
</dbReference>
<organism evidence="3 4">
    <name type="scientific">Aurantiacibacter flavus</name>
    <dbReference type="NCBI Taxonomy" id="3145232"/>
    <lineage>
        <taxon>Bacteria</taxon>
        <taxon>Pseudomonadati</taxon>
        <taxon>Pseudomonadota</taxon>
        <taxon>Alphaproteobacteria</taxon>
        <taxon>Sphingomonadales</taxon>
        <taxon>Erythrobacteraceae</taxon>
        <taxon>Aurantiacibacter</taxon>
    </lineage>
</organism>
<accession>A0ABV0CYM4</accession>
<feature type="chain" id="PRO_5045294855" evidence="1">
    <location>
        <begin position="23"/>
        <end position="162"/>
    </location>
</feature>
<protein>
    <submittedName>
        <fullName evidence="3">DUF6265 family protein</fullName>
    </submittedName>
</protein>
<dbReference type="RefSeq" id="WP_346785414.1">
    <property type="nucleotide sequence ID" value="NZ_JBDLBR010000004.1"/>
</dbReference>
<reference evidence="3 4" key="1">
    <citation type="submission" date="2024-05" db="EMBL/GenBank/DDBJ databases">
        <authorList>
            <person name="Park S."/>
        </authorList>
    </citation>
    <scope>NUCLEOTIDE SEQUENCE [LARGE SCALE GENOMIC DNA]</scope>
    <source>
        <strain evidence="3 4">DGU5</strain>
    </source>
</reference>
<dbReference type="Proteomes" id="UP001484535">
    <property type="component" value="Unassembled WGS sequence"/>
</dbReference>
<evidence type="ECO:0000259" key="2">
    <source>
        <dbReference type="Pfam" id="PF19780"/>
    </source>
</evidence>
<keyword evidence="1" id="KW-0732">Signal</keyword>
<evidence type="ECO:0000256" key="1">
    <source>
        <dbReference type="SAM" id="SignalP"/>
    </source>
</evidence>
<dbReference type="Pfam" id="PF19780">
    <property type="entry name" value="DUF6265"/>
    <property type="match status" value="1"/>
</dbReference>